<keyword evidence="2" id="KW-1185">Reference proteome</keyword>
<proteinExistence type="predicted"/>
<dbReference type="Proteomes" id="UP000016934">
    <property type="component" value="Unassembled WGS sequence"/>
</dbReference>
<reference evidence="2" key="2">
    <citation type="journal article" date="2013" name="PLoS Genet.">
        <title>Comparative genome structure, secondary metabolite, and effector coding capacity across Cochliobolus pathogens.</title>
        <authorList>
            <person name="Condon B.J."/>
            <person name="Leng Y."/>
            <person name="Wu D."/>
            <person name="Bushley K.E."/>
            <person name="Ohm R.A."/>
            <person name="Otillar R."/>
            <person name="Martin J."/>
            <person name="Schackwitz W."/>
            <person name="Grimwood J."/>
            <person name="MohdZainudin N."/>
            <person name="Xue C."/>
            <person name="Wang R."/>
            <person name="Manning V.A."/>
            <person name="Dhillon B."/>
            <person name="Tu Z.J."/>
            <person name="Steffenson B.J."/>
            <person name="Salamov A."/>
            <person name="Sun H."/>
            <person name="Lowry S."/>
            <person name="LaButti K."/>
            <person name="Han J."/>
            <person name="Copeland A."/>
            <person name="Lindquist E."/>
            <person name="Barry K."/>
            <person name="Schmutz J."/>
            <person name="Baker S.E."/>
            <person name="Ciuffetti L.M."/>
            <person name="Grigoriev I.V."/>
            <person name="Zhong S."/>
            <person name="Turgeon B.G."/>
        </authorList>
    </citation>
    <scope>NUCLEOTIDE SEQUENCE [LARGE SCALE GENOMIC DNA]</scope>
    <source>
        <strain evidence="2">ND90Pr / ATCC 201652</strain>
    </source>
</reference>
<protein>
    <submittedName>
        <fullName evidence="1">Uncharacterized protein</fullName>
    </submittedName>
</protein>
<gene>
    <name evidence="1" type="ORF">COCSADRAFT_115247</name>
</gene>
<dbReference type="OrthoDB" id="4537670at2759"/>
<sequence length="169" mass="18779">MTVEKGNKIFIAEGDIAANPATVNWQQNLSQKSDNYYMAVFTNKDKSIYGPQIPDRSLLILGDTDDEQSYIFIQQGKLDALKAKSSGDSFTITVDDSFQYGQKNKQGEGRFLVFHDKSRNPFQWRFVSTLYSKLGNGALAIISLAPLPGGVKDIAKYFSGLIGDPLHNF</sequence>
<dbReference type="EMBL" id="KB445641">
    <property type="protein sequence ID" value="EMD65954.1"/>
    <property type="molecule type" value="Genomic_DNA"/>
</dbReference>
<dbReference type="RefSeq" id="XP_007698967.1">
    <property type="nucleotide sequence ID" value="XM_007700777.1"/>
</dbReference>
<name>M2RGT7_COCSN</name>
<organism evidence="1 2">
    <name type="scientific">Cochliobolus sativus (strain ND90Pr / ATCC 201652)</name>
    <name type="common">Common root rot and spot blotch fungus</name>
    <name type="synonym">Bipolaris sorokiniana</name>
    <dbReference type="NCBI Taxonomy" id="665912"/>
    <lineage>
        <taxon>Eukaryota</taxon>
        <taxon>Fungi</taxon>
        <taxon>Dikarya</taxon>
        <taxon>Ascomycota</taxon>
        <taxon>Pezizomycotina</taxon>
        <taxon>Dothideomycetes</taxon>
        <taxon>Pleosporomycetidae</taxon>
        <taxon>Pleosporales</taxon>
        <taxon>Pleosporineae</taxon>
        <taxon>Pleosporaceae</taxon>
        <taxon>Bipolaris</taxon>
    </lineage>
</organism>
<reference evidence="1 2" key="1">
    <citation type="journal article" date="2012" name="PLoS Pathog.">
        <title>Diverse lifestyles and strategies of plant pathogenesis encoded in the genomes of eighteen Dothideomycetes fungi.</title>
        <authorList>
            <person name="Ohm R.A."/>
            <person name="Feau N."/>
            <person name="Henrissat B."/>
            <person name="Schoch C.L."/>
            <person name="Horwitz B.A."/>
            <person name="Barry K.W."/>
            <person name="Condon B.J."/>
            <person name="Copeland A.C."/>
            <person name="Dhillon B."/>
            <person name="Glaser F."/>
            <person name="Hesse C.N."/>
            <person name="Kosti I."/>
            <person name="LaButti K."/>
            <person name="Lindquist E.A."/>
            <person name="Lucas S."/>
            <person name="Salamov A.A."/>
            <person name="Bradshaw R.E."/>
            <person name="Ciuffetti L."/>
            <person name="Hamelin R.C."/>
            <person name="Kema G.H.J."/>
            <person name="Lawrence C."/>
            <person name="Scott J.A."/>
            <person name="Spatafora J.W."/>
            <person name="Turgeon B.G."/>
            <person name="de Wit P.J.G.M."/>
            <person name="Zhong S."/>
            <person name="Goodwin S.B."/>
            <person name="Grigoriev I.V."/>
        </authorList>
    </citation>
    <scope>NUCLEOTIDE SEQUENCE [LARGE SCALE GENOMIC DNA]</scope>
    <source>
        <strain evidence="2">ND90Pr / ATCC 201652</strain>
    </source>
</reference>
<accession>M2RGT7</accession>
<dbReference type="OMA" id="IGDPLHN"/>
<dbReference type="HOGENOM" id="CLU_117772_0_0_1"/>
<evidence type="ECO:0000313" key="2">
    <source>
        <dbReference type="Proteomes" id="UP000016934"/>
    </source>
</evidence>
<dbReference type="KEGG" id="bsc:COCSADRAFT_115247"/>
<dbReference type="GeneID" id="19130276"/>
<evidence type="ECO:0000313" key="1">
    <source>
        <dbReference type="EMBL" id="EMD65954.1"/>
    </source>
</evidence>
<dbReference type="AlphaFoldDB" id="M2RGT7"/>